<evidence type="ECO:0000256" key="1">
    <source>
        <dbReference type="ARBA" id="ARBA00001974"/>
    </source>
</evidence>
<dbReference type="Gene3D" id="3.30.9.10">
    <property type="entry name" value="D-Amino Acid Oxidase, subunit A, domain 2"/>
    <property type="match status" value="1"/>
</dbReference>
<keyword evidence="2" id="KW-0285">Flavoprotein</keyword>
<keyword evidence="7" id="KW-0503">Monooxygenase</keyword>
<dbReference type="Pfam" id="PF01494">
    <property type="entry name" value="FAD_binding_3"/>
    <property type="match status" value="1"/>
</dbReference>
<evidence type="ECO:0000259" key="6">
    <source>
        <dbReference type="Pfam" id="PF01494"/>
    </source>
</evidence>
<reference evidence="8" key="1">
    <citation type="journal article" date="2017" name="Med. Chem. Commun.">
        <title>Nonomuraea sp. ATCC 55076 harbours the largest actinomycete chromosome to date and the kistamicin biosynthetic gene cluster.</title>
        <authorList>
            <person name="Nazari B."/>
            <person name="Forneris C.C."/>
            <person name="Gibson M.I."/>
            <person name="Moon K."/>
            <person name="Schramma K.R."/>
            <person name="Seyedsayamdost M.R."/>
        </authorList>
    </citation>
    <scope>NUCLEOTIDE SEQUENCE [LARGE SCALE GENOMIC DNA]</scope>
    <source>
        <strain evidence="8">ATCC 55076</strain>
    </source>
</reference>
<evidence type="ECO:0000256" key="2">
    <source>
        <dbReference type="ARBA" id="ARBA00022630"/>
    </source>
</evidence>
<dbReference type="KEGG" id="noa:BKM31_22500"/>
<evidence type="ECO:0000256" key="4">
    <source>
        <dbReference type="SAM" id="MobiDB-lite"/>
    </source>
</evidence>
<feature type="transmembrane region" description="Helical" evidence="5">
    <location>
        <begin position="12"/>
        <end position="32"/>
    </location>
</feature>
<dbReference type="SUPFAM" id="SSF51905">
    <property type="entry name" value="FAD/NAD(P)-binding domain"/>
    <property type="match status" value="1"/>
</dbReference>
<dbReference type="GO" id="GO:0016709">
    <property type="term" value="F:oxidoreductase activity, acting on paired donors, with incorporation or reduction of molecular oxygen, NAD(P)H as one donor, and incorporation of one atom of oxygen"/>
    <property type="evidence" value="ECO:0007669"/>
    <property type="project" value="UniProtKB-ARBA"/>
</dbReference>
<evidence type="ECO:0000256" key="3">
    <source>
        <dbReference type="ARBA" id="ARBA00022827"/>
    </source>
</evidence>
<organism evidence="7 8">
    <name type="scientific">[Actinomadura] parvosata subsp. kistnae</name>
    <dbReference type="NCBI Taxonomy" id="1909395"/>
    <lineage>
        <taxon>Bacteria</taxon>
        <taxon>Bacillati</taxon>
        <taxon>Actinomycetota</taxon>
        <taxon>Actinomycetes</taxon>
        <taxon>Streptosporangiales</taxon>
        <taxon>Streptosporangiaceae</taxon>
        <taxon>Nonomuraea</taxon>
    </lineage>
</organism>
<dbReference type="EMBL" id="CP017717">
    <property type="protein sequence ID" value="AQZ63862.1"/>
    <property type="molecule type" value="Genomic_DNA"/>
</dbReference>
<gene>
    <name evidence="7" type="ORF">BKM31_22500</name>
</gene>
<evidence type="ECO:0000313" key="7">
    <source>
        <dbReference type="EMBL" id="AQZ63862.1"/>
    </source>
</evidence>
<dbReference type="PANTHER" id="PTHR43004:SF19">
    <property type="entry name" value="BINDING MONOOXYGENASE, PUTATIVE (JCVI)-RELATED"/>
    <property type="match status" value="1"/>
</dbReference>
<dbReference type="Proteomes" id="UP000190797">
    <property type="component" value="Chromosome"/>
</dbReference>
<dbReference type="Gene3D" id="3.40.30.120">
    <property type="match status" value="1"/>
</dbReference>
<name>A0A1V0A116_9ACTN</name>
<dbReference type="InterPro" id="IPR036188">
    <property type="entry name" value="FAD/NAD-bd_sf"/>
</dbReference>
<feature type="region of interest" description="Disordered" evidence="4">
    <location>
        <begin position="406"/>
        <end position="428"/>
    </location>
</feature>
<protein>
    <submittedName>
        <fullName evidence="7">Monooxygenase</fullName>
    </submittedName>
</protein>
<dbReference type="PANTHER" id="PTHR43004">
    <property type="entry name" value="TRK SYSTEM POTASSIUM UPTAKE PROTEIN"/>
    <property type="match status" value="1"/>
</dbReference>
<dbReference type="GO" id="GO:0071949">
    <property type="term" value="F:FAD binding"/>
    <property type="evidence" value="ECO:0007669"/>
    <property type="project" value="InterPro"/>
</dbReference>
<dbReference type="AlphaFoldDB" id="A0A1V0A116"/>
<dbReference type="PRINTS" id="PR00420">
    <property type="entry name" value="RNGMNOXGNASE"/>
</dbReference>
<evidence type="ECO:0000256" key="5">
    <source>
        <dbReference type="SAM" id="Phobius"/>
    </source>
</evidence>
<dbReference type="Gene3D" id="3.50.50.60">
    <property type="entry name" value="FAD/NAD(P)-binding domain"/>
    <property type="match status" value="1"/>
</dbReference>
<sequence length="540" mass="58169">MTSPRDHTTAVLIVGGGITGLSAALFLARLGLRPTLVERHPSTAIMPQARAFNPRTMEIYRALGLEEEIRARSSLLADKPEMIGADTLTGPERFRIDAIAHLRPPASLSPADWGMVDQDELELVVRAAAERSGADVRFSTELTDLDATGDGVRAVVRDVRDGTEYRIHADYVIAADGNRADLRTRLGIGADGPGVLGHAAHFLFDADLGDALRGREFLLAYFDQPVAGTVLAPLRRPGRWMLGVPYQPEQGRGIEEFTERHCADLVRRAVGIPDLDLTLVPPADGWSPKPMDVRLGAAVARGYRAGRVFFAGDAAHVFPPTGSYGASTGIADAHNLAWKLAAVLKGQAGPALLDTYEQERRPVAEITLGQTMRLLQARHEGTADDLTAVDDLAMIFGYRYDSPAVHTEPHTSSEPIEDPRKPSGRPGLRAPHVWLDREGTRISTLDLFTGAFVALVAPDGGEWAAAARTAAASLGVELDVHTIGAGLEDPEERFLDSYGLTSTGMTLVRPDGFVAWRSTAAGDRPEPEFRTALSRILARG</sequence>
<keyword evidence="5" id="KW-0472">Membrane</keyword>
<accession>A0A1V0A116</accession>
<feature type="domain" description="FAD-binding" evidence="6">
    <location>
        <begin position="9"/>
        <end position="366"/>
    </location>
</feature>
<dbReference type="InterPro" id="IPR050641">
    <property type="entry name" value="RIFMO-like"/>
</dbReference>
<evidence type="ECO:0000313" key="8">
    <source>
        <dbReference type="Proteomes" id="UP000190797"/>
    </source>
</evidence>
<keyword evidence="7" id="KW-0560">Oxidoreductase</keyword>
<proteinExistence type="predicted"/>
<dbReference type="Pfam" id="PF21274">
    <property type="entry name" value="Rng_hyd_C"/>
    <property type="match status" value="1"/>
</dbReference>
<dbReference type="OrthoDB" id="8670884at2"/>
<keyword evidence="5" id="KW-1133">Transmembrane helix</keyword>
<dbReference type="RefSeq" id="WP_080040052.1">
    <property type="nucleotide sequence ID" value="NZ_CP017717.1"/>
</dbReference>
<keyword evidence="5" id="KW-0812">Transmembrane</keyword>
<dbReference type="STRING" id="1909395.BKM31_22500"/>
<keyword evidence="3" id="KW-0274">FAD</keyword>
<keyword evidence="8" id="KW-1185">Reference proteome</keyword>
<feature type="compositionally biased region" description="Basic and acidic residues" evidence="4">
    <location>
        <begin position="407"/>
        <end position="421"/>
    </location>
</feature>
<comment type="cofactor">
    <cofactor evidence="1">
        <name>FAD</name>
        <dbReference type="ChEBI" id="CHEBI:57692"/>
    </cofactor>
</comment>
<dbReference type="InterPro" id="IPR002938">
    <property type="entry name" value="FAD-bd"/>
</dbReference>